<sequence length="397" mass="46176">MRLRSALLIGILAGLALSTTTLSKQEDDGESIQLHIDDDLICNDIECYPRVFEASNLWQEIKPGQHLPGGLDVRMNLETSIKEARLHDDEPNGIPNIPVAIPESDSSTHEFTQDFEVIRKLIDSDLESNMDSVSTKLDDLMEFAHDYKHGYDIIIHEFDLLKRISCDEQIPLALRDMSTIMIASCTRNNPRVVEYINKRYPEFIDQIYQQIATLTARENRSDSHIKLLKRYLSLLDELTTESYEFTRFELDTLDKAWQIPDKQIRIEVLELISKLFTVPISGSSELLKRGLNPVPFAQMWANNIQELIQDDEIDELHTRKFFDSLYAIKQQFNEVKIEASFLNWLSRQADQRKKQLDNGIHERDLEQDSFDKKMIESRHLIFGNPMAHRIKNWNDEL</sequence>
<evidence type="ECO:0000256" key="2">
    <source>
        <dbReference type="ARBA" id="ARBA00011799"/>
    </source>
</evidence>
<evidence type="ECO:0000256" key="1">
    <source>
        <dbReference type="ARBA" id="ARBA00010588"/>
    </source>
</evidence>
<keyword evidence="11" id="KW-1185">Reference proteome</keyword>
<evidence type="ECO:0000313" key="11">
    <source>
        <dbReference type="Proteomes" id="UP000510647"/>
    </source>
</evidence>
<organism evidence="10 11">
    <name type="scientific">Torulaspora globosa</name>
    <dbReference type="NCBI Taxonomy" id="48254"/>
    <lineage>
        <taxon>Eukaryota</taxon>
        <taxon>Fungi</taxon>
        <taxon>Dikarya</taxon>
        <taxon>Ascomycota</taxon>
        <taxon>Saccharomycotina</taxon>
        <taxon>Saccharomycetes</taxon>
        <taxon>Saccharomycetales</taxon>
        <taxon>Saccharomycetaceae</taxon>
        <taxon>Torulaspora</taxon>
    </lineage>
</organism>
<evidence type="ECO:0000313" key="10">
    <source>
        <dbReference type="EMBL" id="QLQ81656.1"/>
    </source>
</evidence>
<comment type="subunit">
    <text evidence="2">Interacts with KAR2.</text>
</comment>
<dbReference type="Gene3D" id="1.25.10.10">
    <property type="entry name" value="Leucine-rich Repeat Variant"/>
    <property type="match status" value="1"/>
</dbReference>
<dbReference type="InterPro" id="IPR011989">
    <property type="entry name" value="ARM-like"/>
</dbReference>
<dbReference type="AlphaFoldDB" id="A0A7H9HYK3"/>
<keyword evidence="7" id="KW-0653">Protein transport</keyword>
<accession>A0A7H9HYK3</accession>
<dbReference type="OrthoDB" id="448649at2759"/>
<dbReference type="GO" id="GO:0015031">
    <property type="term" value="P:protein transport"/>
    <property type="evidence" value="ECO:0007669"/>
    <property type="project" value="UniProtKB-KW"/>
</dbReference>
<gene>
    <name evidence="10" type="ORF">HG537_0F04170</name>
</gene>
<evidence type="ECO:0000256" key="3">
    <source>
        <dbReference type="ARBA" id="ARBA00015352"/>
    </source>
</evidence>
<dbReference type="GO" id="GO:0000774">
    <property type="term" value="F:adenyl-nucleotide exchange factor activity"/>
    <property type="evidence" value="ECO:0007669"/>
    <property type="project" value="InterPro"/>
</dbReference>
<keyword evidence="5 9" id="KW-0732">Signal</keyword>
<evidence type="ECO:0000256" key="4">
    <source>
        <dbReference type="ARBA" id="ARBA00022448"/>
    </source>
</evidence>
<dbReference type="InterPro" id="IPR031884">
    <property type="entry name" value="Sil1_fungi"/>
</dbReference>
<evidence type="ECO:0000256" key="6">
    <source>
        <dbReference type="ARBA" id="ARBA00022824"/>
    </source>
</evidence>
<feature type="chain" id="PRO_5029000352" description="Nucleotide exchange factor SIL1" evidence="9">
    <location>
        <begin position="19"/>
        <end position="397"/>
    </location>
</feature>
<feature type="signal peptide" evidence="9">
    <location>
        <begin position="1"/>
        <end position="18"/>
    </location>
</feature>
<keyword evidence="8" id="KW-0811">Translocation</keyword>
<evidence type="ECO:0000256" key="9">
    <source>
        <dbReference type="SAM" id="SignalP"/>
    </source>
</evidence>
<dbReference type="EMBL" id="CP059272">
    <property type="protein sequence ID" value="QLQ81656.1"/>
    <property type="molecule type" value="Genomic_DNA"/>
</dbReference>
<protein>
    <recommendedName>
        <fullName evidence="3">Nucleotide exchange factor SIL1</fullName>
    </recommendedName>
</protein>
<dbReference type="Pfam" id="PF16782">
    <property type="entry name" value="SIL1"/>
    <property type="match status" value="1"/>
</dbReference>
<proteinExistence type="inferred from homology"/>
<dbReference type="Proteomes" id="UP000510647">
    <property type="component" value="Chromosome 6"/>
</dbReference>
<dbReference type="GO" id="GO:0005783">
    <property type="term" value="C:endoplasmic reticulum"/>
    <property type="evidence" value="ECO:0007669"/>
    <property type="project" value="InterPro"/>
</dbReference>
<evidence type="ECO:0000256" key="7">
    <source>
        <dbReference type="ARBA" id="ARBA00022927"/>
    </source>
</evidence>
<reference evidence="10 11" key="1">
    <citation type="submission" date="2020-06" db="EMBL/GenBank/DDBJ databases">
        <title>The yeast mating-type switching endonuclease HO is a domesticated member of an unorthodox homing genetic element family.</title>
        <authorList>
            <person name="Coughlan A.Y."/>
            <person name="Lombardi L."/>
            <person name="Braun-Galleani S."/>
            <person name="Martos A.R."/>
            <person name="Galeote V."/>
            <person name="Bigey F."/>
            <person name="Dequin S."/>
            <person name="Byrne K.P."/>
            <person name="Wolfe K.H."/>
        </authorList>
    </citation>
    <scope>NUCLEOTIDE SEQUENCE [LARGE SCALE GENOMIC DNA]</scope>
    <source>
        <strain evidence="10 11">CBS2947</strain>
    </source>
</reference>
<keyword evidence="4" id="KW-0813">Transport</keyword>
<comment type="similarity">
    <text evidence="1">Belongs to the SIL1 family.</text>
</comment>
<evidence type="ECO:0000256" key="5">
    <source>
        <dbReference type="ARBA" id="ARBA00022729"/>
    </source>
</evidence>
<keyword evidence="6" id="KW-0256">Endoplasmic reticulum</keyword>
<name>A0A7H9HYK3_9SACH</name>
<evidence type="ECO:0000256" key="8">
    <source>
        <dbReference type="ARBA" id="ARBA00023010"/>
    </source>
</evidence>